<gene>
    <name evidence="6" type="ORF">GCA01S_055_00030</name>
</gene>
<feature type="domain" description="Type III secretion system flagellar brake protein YcgR PilZN" evidence="5">
    <location>
        <begin position="3"/>
        <end position="88"/>
    </location>
</feature>
<dbReference type="Pfam" id="PF07238">
    <property type="entry name" value="PilZ"/>
    <property type="match status" value="1"/>
</dbReference>
<evidence type="ECO:0000256" key="3">
    <source>
        <dbReference type="ARBA" id="ARBA00023143"/>
    </source>
</evidence>
<evidence type="ECO:0000259" key="4">
    <source>
        <dbReference type="Pfam" id="PF07238"/>
    </source>
</evidence>
<dbReference type="Pfam" id="PF12945">
    <property type="entry name" value="PilZNR"/>
    <property type="match status" value="1"/>
</dbReference>
<dbReference type="OrthoDB" id="1951449at2"/>
<comment type="caution">
    <text evidence="6">The sequence shown here is derived from an EMBL/GenBank/DDBJ whole genome shotgun (WGS) entry which is preliminary data.</text>
</comment>
<dbReference type="SUPFAM" id="SSF141371">
    <property type="entry name" value="PilZ domain-like"/>
    <property type="match status" value="2"/>
</dbReference>
<dbReference type="RefSeq" id="WP_042410936.1">
    <property type="nucleotide sequence ID" value="NZ_BAWO01000055.1"/>
</dbReference>
<evidence type="ECO:0000313" key="6">
    <source>
        <dbReference type="EMBL" id="GAJ40970.1"/>
    </source>
</evidence>
<proteinExistence type="predicted"/>
<dbReference type="InterPro" id="IPR012349">
    <property type="entry name" value="Split_barrel_FMN-bd"/>
</dbReference>
<dbReference type="Gene3D" id="2.30.110.10">
    <property type="entry name" value="Electron Transport, Fmn-binding Protein, Chain A"/>
    <property type="match status" value="1"/>
</dbReference>
<feature type="domain" description="PilZ" evidence="4">
    <location>
        <begin position="97"/>
        <end position="207"/>
    </location>
</feature>
<evidence type="ECO:0000256" key="1">
    <source>
        <dbReference type="ARBA" id="ARBA00022636"/>
    </source>
</evidence>
<dbReference type="GO" id="GO:0035438">
    <property type="term" value="F:cyclic-di-GMP binding"/>
    <property type="evidence" value="ECO:0007669"/>
    <property type="project" value="InterPro"/>
</dbReference>
<evidence type="ECO:0000313" key="7">
    <source>
        <dbReference type="Proteomes" id="UP000023561"/>
    </source>
</evidence>
<accession>A0A023DI70</accession>
<evidence type="ECO:0000259" key="5">
    <source>
        <dbReference type="Pfam" id="PF12945"/>
    </source>
</evidence>
<evidence type="ECO:0008006" key="8">
    <source>
        <dbReference type="Google" id="ProtNLM"/>
    </source>
</evidence>
<name>A0A023DI70_9BACL</name>
<dbReference type="InterPro" id="IPR009926">
    <property type="entry name" value="T3SS_YcgR_PilZN"/>
</dbReference>
<keyword evidence="7" id="KW-1185">Reference proteome</keyword>
<keyword evidence="2" id="KW-0547">Nucleotide-binding</keyword>
<dbReference type="Proteomes" id="UP000023561">
    <property type="component" value="Unassembled WGS sequence"/>
</dbReference>
<keyword evidence="1" id="KW-0973">c-di-GMP</keyword>
<sequence length="228" mass="25902">MLKIGDMLTLEPLDGGKEKYKGKVMEIGDHYIHIGYPVDEKAGKTVFFLNGMRLKASFVGQDGCLYLFETEVTGKLRRPVPMIVLAYPSADKLVRIQRRRYVRVKVNADVAIHPFHQEFAPFATMTTDISAGGAAVVLPPSYHQQLLPGMVVETWLVLAMRSGEYHYLKLKAKIIRIFQGANGVYKASLQFLDVAPQDRVRLIRYSFERQLEAKKAENIVNKWEESVE</sequence>
<reference evidence="6 7" key="1">
    <citation type="submission" date="2014-04" db="EMBL/GenBank/DDBJ databases">
        <title>Whole genome shotgun sequence of Geobacillus caldoxylosilyticus NBRC 107762.</title>
        <authorList>
            <person name="Hosoyama A."/>
            <person name="Hosoyama Y."/>
            <person name="Katano-Makiyama Y."/>
            <person name="Tsuchikane K."/>
            <person name="Ohji S."/>
            <person name="Ichikawa N."/>
            <person name="Yamazoe A."/>
            <person name="Fujita N."/>
        </authorList>
    </citation>
    <scope>NUCLEOTIDE SEQUENCE [LARGE SCALE GENOMIC DNA]</scope>
    <source>
        <strain evidence="6 7">NBRC 107762</strain>
    </source>
</reference>
<evidence type="ECO:0000256" key="2">
    <source>
        <dbReference type="ARBA" id="ARBA00022741"/>
    </source>
</evidence>
<dbReference type="EMBL" id="BAWO01000055">
    <property type="protein sequence ID" value="GAJ40970.1"/>
    <property type="molecule type" value="Genomic_DNA"/>
</dbReference>
<protein>
    <recommendedName>
        <fullName evidence="8">Pilus assembly protein PilZ</fullName>
    </recommendedName>
</protein>
<dbReference type="InterPro" id="IPR009875">
    <property type="entry name" value="PilZ_domain"/>
</dbReference>
<keyword evidence="3" id="KW-0975">Bacterial flagellum</keyword>
<organism evidence="6 7">
    <name type="scientific">Parageobacillus caldoxylosilyticus NBRC 107762</name>
    <dbReference type="NCBI Taxonomy" id="1220594"/>
    <lineage>
        <taxon>Bacteria</taxon>
        <taxon>Bacillati</taxon>
        <taxon>Bacillota</taxon>
        <taxon>Bacilli</taxon>
        <taxon>Bacillales</taxon>
        <taxon>Anoxybacillaceae</taxon>
        <taxon>Saccharococcus</taxon>
    </lineage>
</organism>
<dbReference type="AlphaFoldDB" id="A0A023DI70"/>
<dbReference type="Gene3D" id="2.40.10.220">
    <property type="entry name" value="predicted glycosyltransferase like domains"/>
    <property type="match status" value="1"/>
</dbReference>